<comment type="caution">
    <text evidence="6">The sequence shown here is derived from an EMBL/GenBank/DDBJ whole genome shotgun (WGS) entry which is preliminary data.</text>
</comment>
<dbReference type="Pfam" id="PF13205">
    <property type="entry name" value="Big_5"/>
    <property type="match status" value="1"/>
</dbReference>
<dbReference type="Pfam" id="PF18962">
    <property type="entry name" value="Por_Secre_tail"/>
    <property type="match status" value="1"/>
</dbReference>
<feature type="domain" description="Endonuclease/exonuclease/phosphatase" evidence="3">
    <location>
        <begin position="742"/>
        <end position="1007"/>
    </location>
</feature>
<gene>
    <name evidence="6" type="ORF">ACFQHR_08985</name>
</gene>
<dbReference type="Pfam" id="PF03372">
    <property type="entry name" value="Exo_endo_phos"/>
    <property type="match status" value="1"/>
</dbReference>
<feature type="signal peptide" evidence="2">
    <location>
        <begin position="1"/>
        <end position="26"/>
    </location>
</feature>
<evidence type="ECO:0000313" key="6">
    <source>
        <dbReference type="EMBL" id="MFC6997760.1"/>
    </source>
</evidence>
<dbReference type="InterPro" id="IPR005135">
    <property type="entry name" value="Endo/exonuclease/phosphatase"/>
</dbReference>
<dbReference type="SUPFAM" id="SSF56219">
    <property type="entry name" value="DNase I-like"/>
    <property type="match status" value="1"/>
</dbReference>
<evidence type="ECO:0000259" key="5">
    <source>
        <dbReference type="Pfam" id="PF18962"/>
    </source>
</evidence>
<evidence type="ECO:0000256" key="1">
    <source>
        <dbReference type="ARBA" id="ARBA00022729"/>
    </source>
</evidence>
<dbReference type="RefSeq" id="WP_066618593.1">
    <property type="nucleotide sequence ID" value="NZ_JBHSYQ010000003.1"/>
</dbReference>
<dbReference type="NCBIfam" id="TIGR04183">
    <property type="entry name" value="Por_Secre_tail"/>
    <property type="match status" value="1"/>
</dbReference>
<feature type="domain" description="SbsA Ig-like" evidence="4">
    <location>
        <begin position="235"/>
        <end position="341"/>
    </location>
</feature>
<dbReference type="NCBIfam" id="NF038128">
    <property type="entry name" value="choice_anch_J"/>
    <property type="match status" value="1"/>
</dbReference>
<evidence type="ECO:0000256" key="2">
    <source>
        <dbReference type="SAM" id="SignalP"/>
    </source>
</evidence>
<dbReference type="Gene3D" id="3.60.10.10">
    <property type="entry name" value="Endonuclease/exonuclease/phosphatase"/>
    <property type="match status" value="1"/>
</dbReference>
<dbReference type="InterPro" id="IPR036691">
    <property type="entry name" value="Endo/exonu/phosph_ase_sf"/>
</dbReference>
<name>A0ABW2DJD1_9BACT</name>
<dbReference type="InterPro" id="IPR032812">
    <property type="entry name" value="SbsA_Ig"/>
</dbReference>
<keyword evidence="7" id="KW-1185">Reference proteome</keyword>
<organism evidence="6 7">
    <name type="scientific">Rufibacter roseus</name>
    <dbReference type="NCBI Taxonomy" id="1567108"/>
    <lineage>
        <taxon>Bacteria</taxon>
        <taxon>Pseudomonadati</taxon>
        <taxon>Bacteroidota</taxon>
        <taxon>Cytophagia</taxon>
        <taxon>Cytophagales</taxon>
        <taxon>Hymenobacteraceae</taxon>
        <taxon>Rufibacter</taxon>
    </lineage>
</organism>
<evidence type="ECO:0000313" key="7">
    <source>
        <dbReference type="Proteomes" id="UP001596405"/>
    </source>
</evidence>
<accession>A0ABW2DJD1</accession>
<dbReference type="Gene3D" id="2.60.120.200">
    <property type="match status" value="1"/>
</dbReference>
<proteinExistence type="predicted"/>
<dbReference type="Proteomes" id="UP001596405">
    <property type="component" value="Unassembled WGS sequence"/>
</dbReference>
<sequence>MVKKLQKLSLLLIGLIWTAYSPDALAQINLSGGNYTENFDGMGSTTTLPTGWAAIRMSGNGTVGERLSPEVSNGDSNSGNVYNVGATGSSDRALGSLASGTTIPAFGVSFTNGTNNDITRLSIAGVMEQWKTGSASDVNEVVTFEYSTNATSLNTGTWVAVSSLNLVEKQVSSSSAAAINGNADTNKTAINGAIDLLLRSGEIVWFRWTDNNDVGNDGMYALDDLTVTPTYSAVDNVPPSLISTTPVNGAANVATQLDIVLNFSELVLAGTGQVTLSWDGGSISRSATDPEVEYNGEQVIIKNIALQPGITYTATVDNRAFKDVSGNFFAGISGSSYTFTTSATGTPTISTSESSLTFPLTETMRKSAGAGYDLSAMYLQGPVTVSVNGPYQISKTNEETNYGTASLTYTQAELAAAQKVYVRFAPESTTDNTGTITHTSAGAQEVTVTLSGTAYNPNFQNFDACSSALPGGWTQYSITGAQTWSCTTFGQTGNAVQMSGFSGGNQTNEDWLISPPVDLSSGYTYPVLSFWSRTAFAGAPLKLMVSTNYSGTGSPTANGVTWAELNGQFPAENSNVWKETLNVDLSNFKQSNVYIAFVYNSTTSAAPRWTIDDVAITNSNTMPPASLVSSLNYLANADFGIVAPGTTVDKTFTFNINGLHSEVTLEAPEQFILSKNGTDFSRSITFTQAEGASNTFTVRFTAPNVTDKAFAGPVTFAAENLNQTVGYLTASVLDKDRTFDVVTWNIEWFGSTGQGPSNETLQRDNVKKVIEALDADVYAFQEISNETAFNELKALLPAYDGFMSAYANNSQEVAYFYKRATVNEVHRRYLLQGTTGIQNFWASGRYPYLLEVDATINGISKRIHLINIHAKANESGSPEVALNAYNRRRVDVQVLKDSLDRYFPTANIIMLGDYNDDIDFTVADISSPTASTYQSFVDDVNRYRFASMPLSQAGLRSYVTRDNVIDHIMYSNELQDYYITNSARVVIPFDIVNASSADYYTSTTSDHLPVMARFNFTGPLGIEDKSYAAGFKVYPNPSTGTVQLALPSGMGGKAFELQLYSLTGEVLLKTNGNADAVTNRLNQKLSAAAAGMYLVRVKAAGNTYQVRIVKN</sequence>
<dbReference type="EMBL" id="JBHSYQ010000003">
    <property type="protein sequence ID" value="MFC6997760.1"/>
    <property type="molecule type" value="Genomic_DNA"/>
</dbReference>
<reference evidence="7" key="1">
    <citation type="journal article" date="2019" name="Int. J. Syst. Evol. Microbiol.">
        <title>The Global Catalogue of Microorganisms (GCM) 10K type strain sequencing project: providing services to taxonomists for standard genome sequencing and annotation.</title>
        <authorList>
            <consortium name="The Broad Institute Genomics Platform"/>
            <consortium name="The Broad Institute Genome Sequencing Center for Infectious Disease"/>
            <person name="Wu L."/>
            <person name="Ma J."/>
        </authorList>
    </citation>
    <scope>NUCLEOTIDE SEQUENCE [LARGE SCALE GENOMIC DNA]</scope>
    <source>
        <strain evidence="7">CGMCC 4.7393</strain>
    </source>
</reference>
<dbReference type="InterPro" id="IPR026444">
    <property type="entry name" value="Secre_tail"/>
</dbReference>
<keyword evidence="1 2" id="KW-0732">Signal</keyword>
<feature type="chain" id="PRO_5045653962" evidence="2">
    <location>
        <begin position="27"/>
        <end position="1111"/>
    </location>
</feature>
<evidence type="ECO:0000259" key="4">
    <source>
        <dbReference type="Pfam" id="PF13205"/>
    </source>
</evidence>
<evidence type="ECO:0000259" key="3">
    <source>
        <dbReference type="Pfam" id="PF03372"/>
    </source>
</evidence>
<feature type="domain" description="Secretion system C-terminal sorting" evidence="5">
    <location>
        <begin position="1033"/>
        <end position="1107"/>
    </location>
</feature>
<protein>
    <submittedName>
        <fullName evidence="6">T9SS-dependent choice-of-anchor J family protein</fullName>
    </submittedName>
</protein>